<dbReference type="AlphaFoldDB" id="A0A432WNM7"/>
<evidence type="ECO:0000256" key="11">
    <source>
        <dbReference type="ARBA" id="ARBA00022985"/>
    </source>
</evidence>
<dbReference type="RefSeq" id="WP_126776510.1">
    <property type="nucleotide sequence ID" value="NZ_PIPM01000003.1"/>
</dbReference>
<dbReference type="HAMAP" id="MF_00521">
    <property type="entry name" value="KDO_kinase"/>
    <property type="match status" value="1"/>
</dbReference>
<comment type="pathway">
    <text evidence="2 15">Bacterial outer membrane biogenesis; LPS core biosynthesis.</text>
</comment>
<dbReference type="OrthoDB" id="6854449at2"/>
<evidence type="ECO:0000256" key="9">
    <source>
        <dbReference type="ARBA" id="ARBA00022777"/>
    </source>
</evidence>
<protein>
    <recommendedName>
        <fullName evidence="13 15">3-deoxy-D-manno-octulosonic acid kinase</fullName>
        <shortName evidence="15">Kdo kinase</shortName>
        <ecNumber evidence="4 15">2.7.1.166</ecNumber>
    </recommendedName>
</protein>
<name>A0A432WNM7_9GAMM</name>
<dbReference type="UniPathway" id="UPA00958"/>
<evidence type="ECO:0000313" key="17">
    <source>
        <dbReference type="Proteomes" id="UP000288405"/>
    </source>
</evidence>
<reference evidence="16 17" key="1">
    <citation type="journal article" date="2011" name="Front. Microbiol.">
        <title>Genomic signatures of strain selection and enhancement in Bacillus atrophaeus var. globigii, a historical biowarfare simulant.</title>
        <authorList>
            <person name="Gibbons H.S."/>
            <person name="Broomall S.M."/>
            <person name="McNew L.A."/>
            <person name="Daligault H."/>
            <person name="Chapman C."/>
            <person name="Bruce D."/>
            <person name="Karavis M."/>
            <person name="Krepps M."/>
            <person name="McGregor P.A."/>
            <person name="Hong C."/>
            <person name="Park K.H."/>
            <person name="Akmal A."/>
            <person name="Feldman A."/>
            <person name="Lin J.S."/>
            <person name="Chang W.E."/>
            <person name="Higgs B.W."/>
            <person name="Demirev P."/>
            <person name="Lindquist J."/>
            <person name="Liem A."/>
            <person name="Fochler E."/>
            <person name="Read T.D."/>
            <person name="Tapia R."/>
            <person name="Johnson S."/>
            <person name="Bishop-Lilly K.A."/>
            <person name="Detter C."/>
            <person name="Han C."/>
            <person name="Sozhamannan S."/>
            <person name="Rosenzweig C.N."/>
            <person name="Skowronski E.W."/>
        </authorList>
    </citation>
    <scope>NUCLEOTIDE SEQUENCE [LARGE SCALE GENOMIC DNA]</scope>
    <source>
        <strain evidence="16 17">GYP-17</strain>
    </source>
</reference>
<keyword evidence="10 15" id="KW-0067">ATP-binding</keyword>
<dbReference type="InterPro" id="IPR011009">
    <property type="entry name" value="Kinase-like_dom_sf"/>
</dbReference>
<dbReference type="GO" id="GO:0009244">
    <property type="term" value="P:lipopolysaccharide core region biosynthetic process"/>
    <property type="evidence" value="ECO:0007669"/>
    <property type="project" value="UniProtKB-UniRule"/>
</dbReference>
<keyword evidence="11 15" id="KW-0448">Lipopolysaccharide biosynthesis</keyword>
<comment type="caution">
    <text evidence="16">The sequence shown here is derived from an EMBL/GenBank/DDBJ whole genome shotgun (WGS) entry which is preliminary data.</text>
</comment>
<evidence type="ECO:0000256" key="15">
    <source>
        <dbReference type="HAMAP-Rule" id="MF_00521"/>
    </source>
</evidence>
<dbReference type="NCBIfam" id="NF002475">
    <property type="entry name" value="PRK01723.1"/>
    <property type="match status" value="1"/>
</dbReference>
<keyword evidence="7 15" id="KW-0808">Transferase</keyword>
<dbReference type="EMBL" id="PIPM01000003">
    <property type="protein sequence ID" value="RUO35393.1"/>
    <property type="molecule type" value="Genomic_DNA"/>
</dbReference>
<evidence type="ECO:0000256" key="7">
    <source>
        <dbReference type="ARBA" id="ARBA00022679"/>
    </source>
</evidence>
<feature type="active site" evidence="15">
    <location>
        <position position="170"/>
    </location>
</feature>
<comment type="function">
    <text evidence="15">Catalyzes the ATP-dependent phosphorylation of the 3-deoxy-D-manno-octulosonic acid (Kdo) residue in Kdo-lipid IV(A) at the 4-OH position.</text>
</comment>
<sequence length="240" mass="28086">MSGLQKKDLGPEVYWWDEHFIEAPSSEHFQPAWWEHQERVLGSSKGRNTAWFVRGDHTDMVLRHYYRGGLVGKILTDQFWLEPVEKSRAMREFALLQWMSDEGLPVPRPCAARFARDGVFYRADLLITMIPNSRDLFRIMTDDGPLSAARWQAVGKTVRQMHDKGVYHSDLNCHNIMLDNHDKVWLIDFDKCERREPGEWQQANCDRLLRSLRKELGKNPKFGWQDSDWAAFEAGYNGDS</sequence>
<evidence type="ECO:0000256" key="3">
    <source>
        <dbReference type="ARBA" id="ARBA00010327"/>
    </source>
</evidence>
<dbReference type="Pfam" id="PF06293">
    <property type="entry name" value="Kdo"/>
    <property type="match status" value="1"/>
</dbReference>
<comment type="similarity">
    <text evidence="3 15">Belongs to the protein kinase superfamily. KdkA/RfaP family.</text>
</comment>
<dbReference type="GO" id="GO:0016301">
    <property type="term" value="F:kinase activity"/>
    <property type="evidence" value="ECO:0007669"/>
    <property type="project" value="UniProtKB-KW"/>
</dbReference>
<evidence type="ECO:0000256" key="6">
    <source>
        <dbReference type="ARBA" id="ARBA00022519"/>
    </source>
</evidence>
<accession>A0A432WNM7</accession>
<dbReference type="EC" id="2.7.1.166" evidence="4 15"/>
<comment type="catalytic activity">
    <reaction evidence="14 15">
        <text>an alpha-Kdo-(2-&gt;6)-lipid IVA + ATP = a 4-O-phospho-alpha-Kdo-(2-&gt;6)-lipid IVA + ADP + H(+)</text>
        <dbReference type="Rhea" id="RHEA:74271"/>
        <dbReference type="ChEBI" id="CHEBI:15378"/>
        <dbReference type="ChEBI" id="CHEBI:30616"/>
        <dbReference type="ChEBI" id="CHEBI:176428"/>
        <dbReference type="ChEBI" id="CHEBI:193140"/>
        <dbReference type="ChEBI" id="CHEBI:456216"/>
        <dbReference type="EC" id="2.7.1.166"/>
    </reaction>
</comment>
<dbReference type="GO" id="GO:0005886">
    <property type="term" value="C:plasma membrane"/>
    <property type="evidence" value="ECO:0007669"/>
    <property type="project" value="UniProtKB-SubCell"/>
</dbReference>
<evidence type="ECO:0000256" key="12">
    <source>
        <dbReference type="ARBA" id="ARBA00023136"/>
    </source>
</evidence>
<evidence type="ECO:0000256" key="5">
    <source>
        <dbReference type="ARBA" id="ARBA00022475"/>
    </source>
</evidence>
<dbReference type="GO" id="GO:0016773">
    <property type="term" value="F:phosphotransferase activity, alcohol group as acceptor"/>
    <property type="evidence" value="ECO:0007669"/>
    <property type="project" value="UniProtKB-UniRule"/>
</dbReference>
<dbReference type="Gene3D" id="1.10.510.10">
    <property type="entry name" value="Transferase(Phosphotransferase) domain 1"/>
    <property type="match status" value="1"/>
</dbReference>
<dbReference type="InterPro" id="IPR022826">
    <property type="entry name" value="KDO_kinase"/>
</dbReference>
<evidence type="ECO:0000256" key="2">
    <source>
        <dbReference type="ARBA" id="ARBA00004713"/>
    </source>
</evidence>
<keyword evidence="12 15" id="KW-0472">Membrane</keyword>
<dbReference type="GO" id="GO:0005524">
    <property type="term" value="F:ATP binding"/>
    <property type="evidence" value="ECO:0007669"/>
    <property type="project" value="UniProtKB-UniRule"/>
</dbReference>
<keyword evidence="8 15" id="KW-0547">Nucleotide-binding</keyword>
<evidence type="ECO:0000256" key="1">
    <source>
        <dbReference type="ARBA" id="ARBA00004515"/>
    </source>
</evidence>
<gene>
    <name evidence="15" type="primary">kdkA</name>
    <name evidence="16" type="ORF">CWE11_05110</name>
</gene>
<evidence type="ECO:0000256" key="14">
    <source>
        <dbReference type="ARBA" id="ARBA00034417"/>
    </source>
</evidence>
<dbReference type="SUPFAM" id="SSF56112">
    <property type="entry name" value="Protein kinase-like (PK-like)"/>
    <property type="match status" value="1"/>
</dbReference>
<keyword evidence="9 15" id="KW-0418">Kinase</keyword>
<dbReference type="Proteomes" id="UP000288405">
    <property type="component" value="Unassembled WGS sequence"/>
</dbReference>
<comment type="subcellular location">
    <subcellularLocation>
        <location evidence="1 15">Cell inner membrane</location>
        <topology evidence="1 15">Peripheral membrane protein</topology>
        <orientation evidence="1 15">Cytoplasmic side</orientation>
    </subcellularLocation>
</comment>
<evidence type="ECO:0000256" key="10">
    <source>
        <dbReference type="ARBA" id="ARBA00022840"/>
    </source>
</evidence>
<organism evidence="16 17">
    <name type="scientific">Aliidiomarina sanyensis</name>
    <dbReference type="NCBI Taxonomy" id="1249555"/>
    <lineage>
        <taxon>Bacteria</taxon>
        <taxon>Pseudomonadati</taxon>
        <taxon>Pseudomonadota</taxon>
        <taxon>Gammaproteobacteria</taxon>
        <taxon>Alteromonadales</taxon>
        <taxon>Idiomarinaceae</taxon>
        <taxon>Aliidiomarina</taxon>
    </lineage>
</organism>
<keyword evidence="5 15" id="KW-1003">Cell membrane</keyword>
<evidence type="ECO:0000256" key="4">
    <source>
        <dbReference type="ARBA" id="ARBA00011988"/>
    </source>
</evidence>
<evidence type="ECO:0000256" key="13">
    <source>
        <dbReference type="ARBA" id="ARBA00029511"/>
    </source>
</evidence>
<evidence type="ECO:0000313" key="16">
    <source>
        <dbReference type="EMBL" id="RUO35393.1"/>
    </source>
</evidence>
<evidence type="ECO:0000256" key="8">
    <source>
        <dbReference type="ARBA" id="ARBA00022741"/>
    </source>
</evidence>
<keyword evidence="17" id="KW-1185">Reference proteome</keyword>
<keyword evidence="6 15" id="KW-0997">Cell inner membrane</keyword>
<proteinExistence type="inferred from homology"/>